<dbReference type="InterPro" id="IPR050141">
    <property type="entry name" value="GCL_type2/YbdK_subfam"/>
</dbReference>
<evidence type="ECO:0000313" key="2">
    <source>
        <dbReference type="Proteomes" id="UP001501337"/>
    </source>
</evidence>
<dbReference type="InterPro" id="IPR014746">
    <property type="entry name" value="Gln_synth/guanido_kin_cat_dom"/>
</dbReference>
<evidence type="ECO:0000313" key="1">
    <source>
        <dbReference type="EMBL" id="GAA3949665.1"/>
    </source>
</evidence>
<sequence length="434" mass="47794">MDRDANVVYANEAVRKAAGDDRLTLELNRFNLEFNLDPVPARGSPFASIEKTLQDTLLKLDQAAAASGAGIVPIGILPTLTTSQLGAHAMTDLPRYHALASALRHRRGEDFAIRIQGLETLDMRWGDVTLEGANTSFQFHYRVDPADFRDVWNTASLLTPLMTALAANSPLLFGRRLWQETRIPLFEQSVDSRVAHTFRARLPPRVGFGNGWLREGIHELFVEGAYLFPPLMPVMPEATAPGELGAMRLHQGSIWSWNRPIYDPADGGHIRIELRALPAGPTCADMCANAAVFIGLIEAMKPYINTIIPGLPFRYATENFYNAAHHGLEAIMLWPDIDSSTLRERTVADILGELLPMVPVGLSGLGVSASDIDRAVSIAADTLGSRQNGSRWLLDNLARLTADGSDKQAALRTLVNQYRQRALSNTPVSQWERL</sequence>
<organism evidence="1 2">
    <name type="scientific">Allohahella marinimesophila</name>
    <dbReference type="NCBI Taxonomy" id="1054972"/>
    <lineage>
        <taxon>Bacteria</taxon>
        <taxon>Pseudomonadati</taxon>
        <taxon>Pseudomonadota</taxon>
        <taxon>Gammaproteobacteria</taxon>
        <taxon>Oceanospirillales</taxon>
        <taxon>Hahellaceae</taxon>
        <taxon>Allohahella</taxon>
    </lineage>
</organism>
<dbReference type="Proteomes" id="UP001501337">
    <property type="component" value="Unassembled WGS sequence"/>
</dbReference>
<comment type="caution">
    <text evidence="1">The sequence shown here is derived from an EMBL/GenBank/DDBJ whole genome shotgun (WGS) entry which is preliminary data.</text>
</comment>
<protein>
    <recommendedName>
        <fullName evidence="3">Glutamate--cysteine ligase</fullName>
    </recommendedName>
</protein>
<name>A0ABP7NLA3_9GAMM</name>
<proteinExistence type="predicted"/>
<evidence type="ECO:0008006" key="3">
    <source>
        <dbReference type="Google" id="ProtNLM"/>
    </source>
</evidence>
<dbReference type="SUPFAM" id="SSF55931">
    <property type="entry name" value="Glutamine synthetase/guanido kinase"/>
    <property type="match status" value="1"/>
</dbReference>
<gene>
    <name evidence="1" type="ORF">GCM10022278_06040</name>
</gene>
<dbReference type="Pfam" id="PF04107">
    <property type="entry name" value="GCS2"/>
    <property type="match status" value="1"/>
</dbReference>
<dbReference type="PANTHER" id="PTHR36510">
    <property type="entry name" value="GLUTAMATE--CYSTEINE LIGASE 2-RELATED"/>
    <property type="match status" value="1"/>
</dbReference>
<reference evidence="2" key="1">
    <citation type="journal article" date="2019" name="Int. J. Syst. Evol. Microbiol.">
        <title>The Global Catalogue of Microorganisms (GCM) 10K type strain sequencing project: providing services to taxonomists for standard genome sequencing and annotation.</title>
        <authorList>
            <consortium name="The Broad Institute Genomics Platform"/>
            <consortium name="The Broad Institute Genome Sequencing Center for Infectious Disease"/>
            <person name="Wu L."/>
            <person name="Ma J."/>
        </authorList>
    </citation>
    <scope>NUCLEOTIDE SEQUENCE [LARGE SCALE GENOMIC DNA]</scope>
    <source>
        <strain evidence="2">JCM 17555</strain>
    </source>
</reference>
<accession>A0ABP7NLA3</accession>
<dbReference type="InterPro" id="IPR006336">
    <property type="entry name" value="GCS2"/>
</dbReference>
<dbReference type="Gene3D" id="3.30.590.20">
    <property type="match status" value="1"/>
</dbReference>
<dbReference type="EMBL" id="BAABBO010000001">
    <property type="protein sequence ID" value="GAA3949665.1"/>
    <property type="molecule type" value="Genomic_DNA"/>
</dbReference>
<dbReference type="PANTHER" id="PTHR36510:SF3">
    <property type="entry name" value="CONSERVED PROTEIN"/>
    <property type="match status" value="1"/>
</dbReference>
<keyword evidence="2" id="KW-1185">Reference proteome</keyword>